<organism evidence="1 2">
    <name type="scientific">Bradyrhizobium commune</name>
    <dbReference type="NCBI Taxonomy" id="83627"/>
    <lineage>
        <taxon>Bacteria</taxon>
        <taxon>Pseudomonadati</taxon>
        <taxon>Pseudomonadota</taxon>
        <taxon>Alphaproteobacteria</taxon>
        <taxon>Hyphomicrobiales</taxon>
        <taxon>Nitrobacteraceae</taxon>
        <taxon>Bradyrhizobium</taxon>
    </lineage>
</organism>
<dbReference type="Proteomes" id="UP000594621">
    <property type="component" value="Chromosome"/>
</dbReference>
<gene>
    <name evidence="1" type="ORF">IC761_27085</name>
</gene>
<accession>A0A7S9GZ16</accession>
<name>A0A7S9GZ16_9BRAD</name>
<dbReference type="EMBL" id="CP061379">
    <property type="protein sequence ID" value="QPF90145.1"/>
    <property type="molecule type" value="Genomic_DNA"/>
</dbReference>
<protein>
    <submittedName>
        <fullName evidence="1">Uncharacterized protein</fullName>
    </submittedName>
</protein>
<dbReference type="KEGG" id="bcou:IC761_27085"/>
<reference evidence="1 2" key="1">
    <citation type="submission" date="2020-09" db="EMBL/GenBank/DDBJ databases">
        <title>Complete genomes of bradyrhizobia occurring on native shrubby legumes in Australia.</title>
        <authorList>
            <person name="Lafay B."/>
        </authorList>
    </citation>
    <scope>NUCLEOTIDE SEQUENCE [LARGE SCALE GENOMIC DNA]</scope>
    <source>
        <strain evidence="1 2">BDV5040</strain>
    </source>
</reference>
<proteinExistence type="predicted"/>
<evidence type="ECO:0000313" key="1">
    <source>
        <dbReference type="EMBL" id="QPF90145.1"/>
    </source>
</evidence>
<keyword evidence="2" id="KW-1185">Reference proteome</keyword>
<sequence length="75" mass="8518">MTKSRSKQLVICVDNEGYAASLEKRKIYVALRDPVAEKLDMLRIVDESGEDYLYPKTFFREIALPLAVKRAVLAA</sequence>
<dbReference type="AlphaFoldDB" id="A0A7S9GZ16"/>
<evidence type="ECO:0000313" key="2">
    <source>
        <dbReference type="Proteomes" id="UP000594621"/>
    </source>
</evidence>
<dbReference type="RefSeq" id="WP_195799737.1">
    <property type="nucleotide sequence ID" value="NZ_CP061379.1"/>
</dbReference>